<evidence type="ECO:0000313" key="1">
    <source>
        <dbReference type="EMBL" id="MER0127392.1"/>
    </source>
</evidence>
<dbReference type="EMBL" id="JBEHGX010000010">
    <property type="protein sequence ID" value="MER0127392.1"/>
    <property type="molecule type" value="Genomic_DNA"/>
</dbReference>
<name>A0ABV1PRB4_9ENTR</name>
<dbReference type="Pfam" id="PF14568">
    <property type="entry name" value="SUKH_6"/>
    <property type="match status" value="1"/>
</dbReference>
<accession>A0ABV1PRB4</accession>
<dbReference type="SUPFAM" id="SSF160631">
    <property type="entry name" value="SMI1/KNR4-like"/>
    <property type="match status" value="1"/>
</dbReference>
<gene>
    <name evidence="1" type="ORF">ABQG75_16810</name>
</gene>
<comment type="caution">
    <text evidence="1">The sequence shown here is derived from an EMBL/GenBank/DDBJ whole genome shotgun (WGS) entry which is preliminary data.</text>
</comment>
<dbReference type="Proteomes" id="UP001447374">
    <property type="component" value="Unassembled WGS sequence"/>
</dbReference>
<organism evidence="1 2">
    <name type="scientific">Franconibacter daqui</name>
    <dbReference type="NCBI Taxonomy" id="2047724"/>
    <lineage>
        <taxon>Bacteria</taxon>
        <taxon>Pseudomonadati</taxon>
        <taxon>Pseudomonadota</taxon>
        <taxon>Gammaproteobacteria</taxon>
        <taxon>Enterobacterales</taxon>
        <taxon>Enterobacteriaceae</taxon>
        <taxon>Franconibacter</taxon>
    </lineage>
</organism>
<keyword evidence="2" id="KW-1185">Reference proteome</keyword>
<protein>
    <submittedName>
        <fullName evidence="1">SMI1/KNR4 family protein</fullName>
    </submittedName>
</protein>
<dbReference type="RefSeq" id="WP_073859866.1">
    <property type="nucleotide sequence ID" value="NZ_JBEHGX010000010.1"/>
</dbReference>
<dbReference type="InterPro" id="IPR037883">
    <property type="entry name" value="Knr4/Smi1-like_sf"/>
</dbReference>
<proteinExistence type="predicted"/>
<reference evidence="1 2" key="1">
    <citation type="submission" date="2024-06" db="EMBL/GenBank/DDBJ databases">
        <title>Fanconibacter daqui strain Q02 whole shotgun sequencing project.</title>
        <authorList>
            <person name="Rodrigues J.W.A."/>
            <person name="Viana L.C."/>
            <person name="Vieira E.C."/>
            <person name="Souza F.O.L."/>
            <person name="Alegria O.C."/>
            <person name="Patroca S."/>
            <person name="Cruz A.C.R."/>
            <person name="Nunes A.R.C."/>
        </authorList>
    </citation>
    <scope>NUCLEOTIDE SEQUENCE [LARGE SCALE GENOMIC DNA]</scope>
    <source>
        <strain evidence="1 2">Q02</strain>
    </source>
</reference>
<evidence type="ECO:0000313" key="2">
    <source>
        <dbReference type="Proteomes" id="UP001447374"/>
    </source>
</evidence>
<dbReference type="Gene3D" id="3.40.1580.10">
    <property type="entry name" value="SMI1/KNR4-like"/>
    <property type="match status" value="1"/>
</dbReference>
<sequence>MSDYTLSDVAKLIANHSDLVDFGRAENAVDSKWINQAEKILGLPFTSSYKTFLKEYVGGEIGGEEIYSIYGVDFDSVCGGDIVYQHLTDLKNGTAKQNQLVVSETDFGETFYFDYSQFKNEECPILQRLPSGCSLHYANNFYEFLCKRIEAHLN</sequence>